<keyword evidence="2" id="KW-1185">Reference proteome</keyword>
<protein>
    <submittedName>
        <fullName evidence="1">Uncharacterized protein</fullName>
    </submittedName>
</protein>
<reference evidence="1 2" key="1">
    <citation type="journal article" date="2014" name="Nat. Commun.">
        <title>Molecular traces of alternative social organization in a termite genome.</title>
        <authorList>
            <person name="Terrapon N."/>
            <person name="Li C."/>
            <person name="Robertson H.M."/>
            <person name="Ji L."/>
            <person name="Meng X."/>
            <person name="Booth W."/>
            <person name="Chen Z."/>
            <person name="Childers C.P."/>
            <person name="Glastad K.M."/>
            <person name="Gokhale K."/>
            <person name="Gowin J."/>
            <person name="Gronenberg W."/>
            <person name="Hermansen R.A."/>
            <person name="Hu H."/>
            <person name="Hunt B.G."/>
            <person name="Huylmans A.K."/>
            <person name="Khalil S.M."/>
            <person name="Mitchell R.D."/>
            <person name="Munoz-Torres M.C."/>
            <person name="Mustard J.A."/>
            <person name="Pan H."/>
            <person name="Reese J.T."/>
            <person name="Scharf M.E."/>
            <person name="Sun F."/>
            <person name="Vogel H."/>
            <person name="Xiao J."/>
            <person name="Yang W."/>
            <person name="Yang Z."/>
            <person name="Yang Z."/>
            <person name="Zhou J."/>
            <person name="Zhu J."/>
            <person name="Brent C.S."/>
            <person name="Elsik C.G."/>
            <person name="Goodisman M.A."/>
            <person name="Liberles D.A."/>
            <person name="Roe R.M."/>
            <person name="Vargo E.L."/>
            <person name="Vilcinskas A."/>
            <person name="Wang J."/>
            <person name="Bornberg-Bauer E."/>
            <person name="Korb J."/>
            <person name="Zhang G."/>
            <person name="Liebig J."/>
        </authorList>
    </citation>
    <scope>NUCLEOTIDE SEQUENCE [LARGE SCALE GENOMIC DNA]</scope>
    <source>
        <tissue evidence="1">Whole organism</tissue>
    </source>
</reference>
<dbReference type="Proteomes" id="UP000027135">
    <property type="component" value="Unassembled WGS sequence"/>
</dbReference>
<gene>
    <name evidence="1" type="ORF">L798_10305</name>
</gene>
<dbReference type="InParanoid" id="A0A067QZB3"/>
<accession>A0A067QZB3</accession>
<dbReference type="AlphaFoldDB" id="A0A067QZB3"/>
<evidence type="ECO:0000313" key="2">
    <source>
        <dbReference type="Proteomes" id="UP000027135"/>
    </source>
</evidence>
<proteinExistence type="predicted"/>
<dbReference type="EMBL" id="KK852817">
    <property type="protein sequence ID" value="KDR15761.1"/>
    <property type="molecule type" value="Genomic_DNA"/>
</dbReference>
<evidence type="ECO:0000313" key="1">
    <source>
        <dbReference type="EMBL" id="KDR15761.1"/>
    </source>
</evidence>
<name>A0A067QZB3_ZOONE</name>
<sequence>MESCVHSLWWRTLITSTPGQRGRRPGICEEILPSFLTSQLPVHTVGLQFPQVPTMGEPQTSYAPPTDRLALREQRPAILLCKTATEFLSHVSSPFNLSCFPQCA</sequence>
<organism evidence="1 2">
    <name type="scientific">Zootermopsis nevadensis</name>
    <name type="common">Dampwood termite</name>
    <dbReference type="NCBI Taxonomy" id="136037"/>
    <lineage>
        <taxon>Eukaryota</taxon>
        <taxon>Metazoa</taxon>
        <taxon>Ecdysozoa</taxon>
        <taxon>Arthropoda</taxon>
        <taxon>Hexapoda</taxon>
        <taxon>Insecta</taxon>
        <taxon>Pterygota</taxon>
        <taxon>Neoptera</taxon>
        <taxon>Polyneoptera</taxon>
        <taxon>Dictyoptera</taxon>
        <taxon>Blattodea</taxon>
        <taxon>Blattoidea</taxon>
        <taxon>Termitoidae</taxon>
        <taxon>Termopsidae</taxon>
        <taxon>Zootermopsis</taxon>
    </lineage>
</organism>